<dbReference type="Proteomes" id="UP000588369">
    <property type="component" value="Unassembled WGS sequence"/>
</dbReference>
<dbReference type="AlphaFoldDB" id="A0A7X9RM98"/>
<gene>
    <name evidence="1" type="ORF">HF844_02125</name>
</gene>
<evidence type="ECO:0000313" key="2">
    <source>
        <dbReference type="Proteomes" id="UP000588369"/>
    </source>
</evidence>
<organism evidence="1 2">
    <name type="scientific">Bifidobacterium thermophilum</name>
    <dbReference type="NCBI Taxonomy" id="33905"/>
    <lineage>
        <taxon>Bacteria</taxon>
        <taxon>Bacillati</taxon>
        <taxon>Actinomycetota</taxon>
        <taxon>Actinomycetes</taxon>
        <taxon>Bifidobacteriales</taxon>
        <taxon>Bifidobacteriaceae</taxon>
        <taxon>Bifidobacterium</taxon>
    </lineage>
</organism>
<name>A0A7X9RM98_9BIFI</name>
<accession>A0A7X9RM98</accession>
<comment type="caution">
    <text evidence="1">The sequence shown here is derived from an EMBL/GenBank/DDBJ whole genome shotgun (WGS) entry which is preliminary data.</text>
</comment>
<dbReference type="Pfam" id="PF12686">
    <property type="entry name" value="DUF3800"/>
    <property type="match status" value="1"/>
</dbReference>
<dbReference type="RefSeq" id="WP_168983793.1">
    <property type="nucleotide sequence ID" value="NZ_JABAGI010000002.1"/>
</dbReference>
<protein>
    <submittedName>
        <fullName evidence="1">DUF3800 domain-containing protein</fullName>
    </submittedName>
</protein>
<dbReference type="InterPro" id="IPR024524">
    <property type="entry name" value="DUF3800"/>
</dbReference>
<sequence>MKIVYVDESAKDNEVYLFGGLVVDEQQCENVSKRLDGIAKKVAKDYAKIWFEAGKDYRPFEAIEFHAVKLAQGKDYWHEVDRGYRIESVYKKVLQVLNEEQVKFFLNGINIPLLKQRYTNPYPERDLALAHLLCTVQEQTEGHLLALADDHYTKKTSRLKIESIRHYSRSGYCKPGVTLKNYLDTVFFGDSLNSRLIQAADMVTYLYCRRWQQEKRDFKGHESKDWYEKEMKELFGLATQITVNASVFPYY</sequence>
<evidence type="ECO:0000313" key="1">
    <source>
        <dbReference type="EMBL" id="NME61605.1"/>
    </source>
</evidence>
<reference evidence="1 2" key="1">
    <citation type="submission" date="2020-04" db="EMBL/GenBank/DDBJ databases">
        <authorList>
            <person name="Hitch T.C.A."/>
            <person name="Wylensek D."/>
            <person name="Clavel T."/>
        </authorList>
    </citation>
    <scope>NUCLEOTIDE SEQUENCE [LARGE SCALE GENOMIC DNA]</scope>
    <source>
        <strain evidence="1 2">BSM-130-P53-3C</strain>
    </source>
</reference>
<dbReference type="EMBL" id="JABAGI010000002">
    <property type="protein sequence ID" value="NME61605.1"/>
    <property type="molecule type" value="Genomic_DNA"/>
</dbReference>
<proteinExistence type="predicted"/>